<evidence type="ECO:0000313" key="1">
    <source>
        <dbReference type="EMBL" id="OGZ60826.1"/>
    </source>
</evidence>
<comment type="caution">
    <text evidence="1">The sequence shown here is derived from an EMBL/GenBank/DDBJ whole genome shotgun (WGS) entry which is preliminary data.</text>
</comment>
<organism evidence="1 2">
    <name type="scientific">Candidatus Spechtbacteria bacterium RIFCSPLOWO2_01_FULL_46_10</name>
    <dbReference type="NCBI Taxonomy" id="1802163"/>
    <lineage>
        <taxon>Bacteria</taxon>
        <taxon>Candidatus Spechtiibacteriota</taxon>
    </lineage>
</organism>
<accession>A0A1G2HEB9</accession>
<dbReference type="AlphaFoldDB" id="A0A1G2HEB9"/>
<dbReference type="EMBL" id="MHOI01000035">
    <property type="protein sequence ID" value="OGZ60826.1"/>
    <property type="molecule type" value="Genomic_DNA"/>
</dbReference>
<sequence length="59" mass="6759">MRRIVYTELRRARAIKFYNGGMHGTFDFLPLGWLGGDPNLVGCKRDLVKNQMSCACYAF</sequence>
<evidence type="ECO:0000313" key="2">
    <source>
        <dbReference type="Proteomes" id="UP000179153"/>
    </source>
</evidence>
<gene>
    <name evidence="1" type="ORF">A2932_01975</name>
</gene>
<proteinExistence type="predicted"/>
<reference evidence="1 2" key="1">
    <citation type="journal article" date="2016" name="Nat. Commun.">
        <title>Thousands of microbial genomes shed light on interconnected biogeochemical processes in an aquifer system.</title>
        <authorList>
            <person name="Anantharaman K."/>
            <person name="Brown C.T."/>
            <person name="Hug L.A."/>
            <person name="Sharon I."/>
            <person name="Castelle C.J."/>
            <person name="Probst A.J."/>
            <person name="Thomas B.C."/>
            <person name="Singh A."/>
            <person name="Wilkins M.J."/>
            <person name="Karaoz U."/>
            <person name="Brodie E.L."/>
            <person name="Williams K.H."/>
            <person name="Hubbard S.S."/>
            <person name="Banfield J.F."/>
        </authorList>
    </citation>
    <scope>NUCLEOTIDE SEQUENCE [LARGE SCALE GENOMIC DNA]</scope>
</reference>
<protein>
    <submittedName>
        <fullName evidence="1">Uncharacterized protein</fullName>
    </submittedName>
</protein>
<name>A0A1G2HEB9_9BACT</name>
<dbReference type="Proteomes" id="UP000179153">
    <property type="component" value="Unassembled WGS sequence"/>
</dbReference>